<protein>
    <recommendedName>
        <fullName evidence="2">SHSP domain-containing protein</fullName>
    </recommendedName>
</protein>
<dbReference type="Gene3D" id="2.60.40.790">
    <property type="match status" value="2"/>
</dbReference>
<proteinExistence type="predicted"/>
<sequence length="304" mass="33594">MLSRNLEKSLQDWKLPPSSASDIFGRSSSGYFFPDCSVKTVEKEVVLHEGSSSFPLITNYRIRAHQICTGGLIHVGMIQVALKPTKLDSDTYATISLSDNRLKYPYSVLSMVESSLRDGPIHFTYFPTYCGIGLGSVAGNELASSSAEMGNPNVDWKETAKGHVLKVDVPGFKKEERSKGRFVRRLRMPKKANLDEAEAAVENGVLTLTIDAEVGLKPTKLGSNASAIVQLRDKSYINYENSIFSKAESSLCDGPIYFTYFHGYCFDLDDSCDTFAVDVNIKGSGGNESAVLMYRFHYQVVNML</sequence>
<dbReference type="EMBL" id="PNBA02000014">
    <property type="protein sequence ID" value="KAG6402085.1"/>
    <property type="molecule type" value="Genomic_DNA"/>
</dbReference>
<dbReference type="Proteomes" id="UP000298416">
    <property type="component" value="Unassembled WGS sequence"/>
</dbReference>
<evidence type="ECO:0000256" key="1">
    <source>
        <dbReference type="ARBA" id="ARBA00023016"/>
    </source>
</evidence>
<evidence type="ECO:0000313" key="4">
    <source>
        <dbReference type="Proteomes" id="UP000298416"/>
    </source>
</evidence>
<keyword evidence="1" id="KW-0346">Stress response</keyword>
<evidence type="ECO:0000313" key="3">
    <source>
        <dbReference type="EMBL" id="KAG6402085.1"/>
    </source>
</evidence>
<feature type="domain" description="SHSP" evidence="2">
    <location>
        <begin position="175"/>
        <end position="213"/>
    </location>
</feature>
<evidence type="ECO:0000259" key="2">
    <source>
        <dbReference type="Pfam" id="PF00011"/>
    </source>
</evidence>
<dbReference type="InterPro" id="IPR008978">
    <property type="entry name" value="HSP20-like_chaperone"/>
</dbReference>
<dbReference type="Pfam" id="PF00011">
    <property type="entry name" value="HSP20"/>
    <property type="match status" value="1"/>
</dbReference>
<dbReference type="PANTHER" id="PTHR11527">
    <property type="entry name" value="HEAT-SHOCK PROTEIN 20 FAMILY MEMBER"/>
    <property type="match status" value="1"/>
</dbReference>
<gene>
    <name evidence="3" type="ORF">SASPL_138956</name>
</gene>
<organism evidence="3">
    <name type="scientific">Salvia splendens</name>
    <name type="common">Scarlet sage</name>
    <dbReference type="NCBI Taxonomy" id="180675"/>
    <lineage>
        <taxon>Eukaryota</taxon>
        <taxon>Viridiplantae</taxon>
        <taxon>Streptophyta</taxon>
        <taxon>Embryophyta</taxon>
        <taxon>Tracheophyta</taxon>
        <taxon>Spermatophyta</taxon>
        <taxon>Magnoliopsida</taxon>
        <taxon>eudicotyledons</taxon>
        <taxon>Gunneridae</taxon>
        <taxon>Pentapetalae</taxon>
        <taxon>asterids</taxon>
        <taxon>lamiids</taxon>
        <taxon>Lamiales</taxon>
        <taxon>Lamiaceae</taxon>
        <taxon>Nepetoideae</taxon>
        <taxon>Mentheae</taxon>
        <taxon>Salviinae</taxon>
        <taxon>Salvia</taxon>
        <taxon>Salvia subgen. Calosphace</taxon>
        <taxon>core Calosphace</taxon>
    </lineage>
</organism>
<keyword evidence="4" id="KW-1185">Reference proteome</keyword>
<dbReference type="SUPFAM" id="SSF49764">
    <property type="entry name" value="HSP20-like chaperones"/>
    <property type="match status" value="1"/>
</dbReference>
<dbReference type="AlphaFoldDB" id="A0A8X8WW38"/>
<dbReference type="InterPro" id="IPR031107">
    <property type="entry name" value="Small_HSP"/>
</dbReference>
<dbReference type="InterPro" id="IPR002068">
    <property type="entry name" value="A-crystallin/Hsp20_dom"/>
</dbReference>
<accession>A0A8X8WW38</accession>
<reference evidence="3" key="1">
    <citation type="submission" date="2018-01" db="EMBL/GenBank/DDBJ databases">
        <authorList>
            <person name="Mao J.F."/>
        </authorList>
    </citation>
    <scope>NUCLEOTIDE SEQUENCE</scope>
    <source>
        <strain evidence="3">Huo1</strain>
        <tissue evidence="3">Leaf</tissue>
    </source>
</reference>
<reference evidence="3" key="2">
    <citation type="submission" date="2020-08" db="EMBL/GenBank/DDBJ databases">
        <title>Plant Genome Project.</title>
        <authorList>
            <person name="Zhang R.-G."/>
        </authorList>
    </citation>
    <scope>NUCLEOTIDE SEQUENCE</scope>
    <source>
        <strain evidence="3">Huo1</strain>
        <tissue evidence="3">Leaf</tissue>
    </source>
</reference>
<name>A0A8X8WW38_SALSN</name>
<comment type="caution">
    <text evidence="3">The sequence shown here is derived from an EMBL/GenBank/DDBJ whole genome shotgun (WGS) entry which is preliminary data.</text>
</comment>